<dbReference type="Proteomes" id="UP000811899">
    <property type="component" value="Unassembled WGS sequence"/>
</dbReference>
<keyword evidence="5" id="KW-1185">Reference proteome</keyword>
<dbReference type="AlphaFoldDB" id="A0AAW4L2I6"/>
<comment type="similarity">
    <text evidence="1">Belongs to the protein kinase superfamily. ADCK protein kinase family.</text>
</comment>
<evidence type="ECO:0000256" key="1">
    <source>
        <dbReference type="ARBA" id="ARBA00009670"/>
    </source>
</evidence>
<sequence length="541" mass="59996">MAVMIDPEKSSLLRAAPRLMQIVRVLVRHQFLGALRGKNHWPPPHEVRETFEELGLTFLKFGQVLALRRDLLPDAYINELEQLHDQLPALGIEAVRATVESELGAGLAKLFASFSEAPLAAATIAQVHEATLIDGRHVAVKVQRPGLEAMIATDIAALTYLVALVEKLFPRLLALDLPVLVREFADSLNRETDFSLEARSIMLFRTALADIPDLWIPDVIAKYSTGNILTMEFSPGERVDLYASEHPEEMPRLINTLVRLTLQTIFEEGLFHADPHPGNVLVLPDGRLSLLDFGMTGELDEPMRNSLTLLLEAVVKGDARGATEAYLEMAPQGSEKVNRAALMVDIKSVLHEIHRNDLADVSIGDAFDSLLRAGSRHGVHNPGEFFLLTRTFVILESMIRELDPDHDYLASFREEISRLTAQHFSLERVKEKTGKLAREMERLIIDAPGDTRRVLRRIAEGNLGRLQAPAVEALGGRISRNLERLTGAIISAALMIAGGLMIAAPQDAGWHHDAGQAMIIAGVLWAIIIAIKTWRRDRGRR</sequence>
<evidence type="ECO:0000313" key="5">
    <source>
        <dbReference type="Proteomes" id="UP000811899"/>
    </source>
</evidence>
<comment type="caution">
    <text evidence="4">The sequence shown here is derived from an EMBL/GenBank/DDBJ whole genome shotgun (WGS) entry which is preliminary data.</text>
</comment>
<dbReference type="InterPro" id="IPR011009">
    <property type="entry name" value="Kinase-like_dom_sf"/>
</dbReference>
<feature type="transmembrane region" description="Helical" evidence="2">
    <location>
        <begin position="485"/>
        <end position="504"/>
    </location>
</feature>
<dbReference type="EMBL" id="JAHCVJ010000001">
    <property type="protein sequence ID" value="MBT0663695.1"/>
    <property type="molecule type" value="Genomic_DNA"/>
</dbReference>
<protein>
    <recommendedName>
        <fullName evidence="3">ABC1 atypical kinase-like domain-containing protein</fullName>
    </recommendedName>
</protein>
<dbReference type="InterPro" id="IPR004147">
    <property type="entry name" value="ABC1_dom"/>
</dbReference>
<dbReference type="PANTHER" id="PTHR10566:SF113">
    <property type="entry name" value="PROTEIN ACTIVITY OF BC1 COMPLEX KINASE 7, CHLOROPLASTIC"/>
    <property type="match status" value="1"/>
</dbReference>
<proteinExistence type="inferred from homology"/>
<feature type="domain" description="ABC1 atypical kinase-like" evidence="3">
    <location>
        <begin position="82"/>
        <end position="324"/>
    </location>
</feature>
<dbReference type="InterPro" id="IPR050154">
    <property type="entry name" value="UbiB_kinase"/>
</dbReference>
<reference evidence="4 5" key="1">
    <citation type="submission" date="2021-05" db="EMBL/GenBank/DDBJ databases">
        <title>The draft genome of Geobacter pelophilus DSM 12255.</title>
        <authorList>
            <person name="Xu Z."/>
            <person name="Masuda Y."/>
            <person name="Itoh H."/>
            <person name="Senoo K."/>
        </authorList>
    </citation>
    <scope>NUCLEOTIDE SEQUENCE [LARGE SCALE GENOMIC DNA]</scope>
    <source>
        <strain evidence="4 5">DSM 12255</strain>
    </source>
</reference>
<evidence type="ECO:0000313" key="4">
    <source>
        <dbReference type="EMBL" id="MBT0663695.1"/>
    </source>
</evidence>
<name>A0AAW4L2I6_9BACT</name>
<keyword evidence="2" id="KW-0472">Membrane</keyword>
<dbReference type="PANTHER" id="PTHR10566">
    <property type="entry name" value="CHAPERONE-ACTIVITY OF BC1 COMPLEX CABC1 -RELATED"/>
    <property type="match status" value="1"/>
</dbReference>
<keyword evidence="2" id="KW-1133">Transmembrane helix</keyword>
<organism evidence="4 5">
    <name type="scientific">Geoanaerobacter pelophilus</name>
    <dbReference type="NCBI Taxonomy" id="60036"/>
    <lineage>
        <taxon>Bacteria</taxon>
        <taxon>Pseudomonadati</taxon>
        <taxon>Thermodesulfobacteriota</taxon>
        <taxon>Desulfuromonadia</taxon>
        <taxon>Geobacterales</taxon>
        <taxon>Geobacteraceae</taxon>
        <taxon>Geoanaerobacter</taxon>
    </lineage>
</organism>
<dbReference type="SUPFAM" id="SSF56112">
    <property type="entry name" value="Protein kinase-like (PK-like)"/>
    <property type="match status" value="1"/>
</dbReference>
<feature type="transmembrane region" description="Helical" evidence="2">
    <location>
        <begin position="516"/>
        <end position="534"/>
    </location>
</feature>
<dbReference type="Pfam" id="PF03109">
    <property type="entry name" value="ABC1"/>
    <property type="match status" value="1"/>
</dbReference>
<dbReference type="RefSeq" id="WP_214170414.1">
    <property type="nucleotide sequence ID" value="NZ_JAHCVJ010000001.1"/>
</dbReference>
<gene>
    <name evidence="4" type="ORF">KI809_05205</name>
</gene>
<evidence type="ECO:0000256" key="2">
    <source>
        <dbReference type="SAM" id="Phobius"/>
    </source>
</evidence>
<dbReference type="CDD" id="cd05121">
    <property type="entry name" value="ABC1_ADCK3-like"/>
    <property type="match status" value="1"/>
</dbReference>
<evidence type="ECO:0000259" key="3">
    <source>
        <dbReference type="Pfam" id="PF03109"/>
    </source>
</evidence>
<accession>A0AAW4L2I6</accession>
<keyword evidence="2" id="KW-0812">Transmembrane</keyword>